<gene>
    <name evidence="1" type="ORF">RPERSI_LOCUS4049</name>
</gene>
<name>A0ACA9M122_9GLOM</name>
<feature type="non-terminal residue" evidence="1">
    <location>
        <position position="1"/>
    </location>
</feature>
<keyword evidence="2" id="KW-1185">Reference proteome</keyword>
<comment type="caution">
    <text evidence="1">The sequence shown here is derived from an EMBL/GenBank/DDBJ whole genome shotgun (WGS) entry which is preliminary data.</text>
</comment>
<evidence type="ECO:0000313" key="2">
    <source>
        <dbReference type="Proteomes" id="UP000789920"/>
    </source>
</evidence>
<dbReference type="Proteomes" id="UP000789920">
    <property type="component" value="Unassembled WGS sequence"/>
</dbReference>
<sequence>EYNRDRALSEHKESNILDKTSQPSKAEVNLDSIVNGLAALSINRVEREEKLNRSDIENMIQNVVVKTVKDLNRKQSY</sequence>
<proteinExistence type="predicted"/>
<accession>A0ACA9M122</accession>
<organism evidence="1 2">
    <name type="scientific">Racocetra persica</name>
    <dbReference type="NCBI Taxonomy" id="160502"/>
    <lineage>
        <taxon>Eukaryota</taxon>
        <taxon>Fungi</taxon>
        <taxon>Fungi incertae sedis</taxon>
        <taxon>Mucoromycota</taxon>
        <taxon>Glomeromycotina</taxon>
        <taxon>Glomeromycetes</taxon>
        <taxon>Diversisporales</taxon>
        <taxon>Gigasporaceae</taxon>
        <taxon>Racocetra</taxon>
    </lineage>
</organism>
<protein>
    <submittedName>
        <fullName evidence="1">8432_t:CDS:1</fullName>
    </submittedName>
</protein>
<dbReference type="EMBL" id="CAJVQC010005375">
    <property type="protein sequence ID" value="CAG8553268.1"/>
    <property type="molecule type" value="Genomic_DNA"/>
</dbReference>
<evidence type="ECO:0000313" key="1">
    <source>
        <dbReference type="EMBL" id="CAG8553268.1"/>
    </source>
</evidence>
<reference evidence="1" key="1">
    <citation type="submission" date="2021-06" db="EMBL/GenBank/DDBJ databases">
        <authorList>
            <person name="Kallberg Y."/>
            <person name="Tangrot J."/>
            <person name="Rosling A."/>
        </authorList>
    </citation>
    <scope>NUCLEOTIDE SEQUENCE</scope>
    <source>
        <strain evidence="1">MA461A</strain>
    </source>
</reference>